<dbReference type="Proteomes" id="UP000029567">
    <property type="component" value="Unassembled WGS sequence"/>
</dbReference>
<dbReference type="EMBL" id="AWTN01000095">
    <property type="protein sequence ID" value="KGG90783.1"/>
    <property type="molecule type" value="Genomic_DNA"/>
</dbReference>
<comment type="caution">
    <text evidence="1">The sequence shown here is derived from an EMBL/GenBank/DDBJ whole genome shotgun (WGS) entry which is preliminary data.</text>
</comment>
<proteinExistence type="predicted"/>
<name>A0A0E3BEF4_9BURK</name>
<evidence type="ECO:0000313" key="2">
    <source>
        <dbReference type="Proteomes" id="UP000029567"/>
    </source>
</evidence>
<protein>
    <submittedName>
        <fullName evidence="1">Uncharacterized protein</fullName>
    </submittedName>
</protein>
<reference evidence="1 2" key="1">
    <citation type="submission" date="2013-09" db="EMBL/GenBank/DDBJ databases">
        <title>High correlation between genotypes and phenotypes of environmental bacteria Comamonas testosteroni strains.</title>
        <authorList>
            <person name="Liu L."/>
            <person name="Zhu W."/>
            <person name="Xia X."/>
            <person name="Xu B."/>
            <person name="Luo M."/>
            <person name="Wang G."/>
        </authorList>
    </citation>
    <scope>NUCLEOTIDE SEQUENCE [LARGE SCALE GENOMIC DNA]</scope>
    <source>
        <strain evidence="1 2">JL14</strain>
    </source>
</reference>
<accession>A0A0E3BEF4</accession>
<organism evidence="1 2">
    <name type="scientific">Comamonas thiooxydans</name>
    <dbReference type="NCBI Taxonomy" id="363952"/>
    <lineage>
        <taxon>Bacteria</taxon>
        <taxon>Pseudomonadati</taxon>
        <taxon>Pseudomonadota</taxon>
        <taxon>Betaproteobacteria</taxon>
        <taxon>Burkholderiales</taxon>
        <taxon>Comamonadaceae</taxon>
        <taxon>Comamonas</taxon>
    </lineage>
</organism>
<gene>
    <name evidence="1" type="ORF">P245_16035</name>
</gene>
<dbReference type="AlphaFoldDB" id="A0A0E3BEF4"/>
<sequence length="62" mass="6798">MAWVASIAKSFVRLLSFSTHVILTLLRISEFACAAMTEEEIAAGLEQGRQPGLMEVHEHQAA</sequence>
<evidence type="ECO:0000313" key="1">
    <source>
        <dbReference type="EMBL" id="KGG90783.1"/>
    </source>
</evidence>